<protein>
    <recommendedName>
        <fullName evidence="1">4Fe-4S ferredoxin-type domain-containing protein</fullName>
    </recommendedName>
</protein>
<dbReference type="GO" id="GO:0051536">
    <property type="term" value="F:iron-sulfur cluster binding"/>
    <property type="evidence" value="ECO:0007669"/>
    <property type="project" value="InterPro"/>
</dbReference>
<dbReference type="PANTHER" id="PTHR43255">
    <property type="entry name" value="IRON-SULFUR-BINDING OXIDOREDUCTASE FADF-RELATED-RELATED"/>
    <property type="match status" value="1"/>
</dbReference>
<dbReference type="PROSITE" id="PS00198">
    <property type="entry name" value="4FE4S_FER_1"/>
    <property type="match status" value="2"/>
</dbReference>
<dbReference type="SUPFAM" id="SSF46548">
    <property type="entry name" value="alpha-helical ferredoxin"/>
    <property type="match status" value="1"/>
</dbReference>
<sequence length="117" mass="12817">MLTDLTENPTCIECGLCREVCPVFQTQRQEEYSPRGRAILGYAGLQTLVFYQCTLCRACRAICPVEHDPSGETLRAGLISAGIETEANQLMIANIRTYGNPFGPLAEGELPKTLTCC</sequence>
<dbReference type="Gene3D" id="1.10.1060.10">
    <property type="entry name" value="Alpha-helical ferredoxin"/>
    <property type="match status" value="1"/>
</dbReference>
<dbReference type="InterPro" id="IPR017900">
    <property type="entry name" value="4Fe4S_Fe_S_CS"/>
</dbReference>
<dbReference type="InterPro" id="IPR051460">
    <property type="entry name" value="HdrC_iron-sulfur_subunit"/>
</dbReference>
<dbReference type="EMBL" id="VSSQ01005759">
    <property type="protein sequence ID" value="MPM30337.1"/>
    <property type="molecule type" value="Genomic_DNA"/>
</dbReference>
<feature type="domain" description="4Fe-4S ferredoxin-type" evidence="1">
    <location>
        <begin position="1"/>
        <end position="31"/>
    </location>
</feature>
<dbReference type="PROSITE" id="PS51379">
    <property type="entry name" value="4FE4S_FER_2"/>
    <property type="match status" value="1"/>
</dbReference>
<dbReference type="GO" id="GO:0005886">
    <property type="term" value="C:plasma membrane"/>
    <property type="evidence" value="ECO:0007669"/>
    <property type="project" value="TreeGrafter"/>
</dbReference>
<organism evidence="2">
    <name type="scientific">bioreactor metagenome</name>
    <dbReference type="NCBI Taxonomy" id="1076179"/>
    <lineage>
        <taxon>unclassified sequences</taxon>
        <taxon>metagenomes</taxon>
        <taxon>ecological metagenomes</taxon>
    </lineage>
</organism>
<dbReference type="PANTHER" id="PTHR43255:SF2">
    <property type="entry name" value="HETERODISULFIDE REDUCTASE RELATED PROTEIN"/>
    <property type="match status" value="1"/>
</dbReference>
<dbReference type="InterPro" id="IPR017896">
    <property type="entry name" value="4Fe4S_Fe-S-bd"/>
</dbReference>
<proteinExistence type="predicted"/>
<dbReference type="AlphaFoldDB" id="A0A644YPX4"/>
<evidence type="ECO:0000259" key="1">
    <source>
        <dbReference type="PROSITE" id="PS51379"/>
    </source>
</evidence>
<dbReference type="InterPro" id="IPR009051">
    <property type="entry name" value="Helical_ferredxn"/>
</dbReference>
<reference evidence="2" key="1">
    <citation type="submission" date="2019-08" db="EMBL/GenBank/DDBJ databases">
        <authorList>
            <person name="Kucharzyk K."/>
            <person name="Murdoch R.W."/>
            <person name="Higgins S."/>
            <person name="Loffler F."/>
        </authorList>
    </citation>
    <scope>NUCLEOTIDE SEQUENCE</scope>
</reference>
<gene>
    <name evidence="2" type="ORF">SDC9_76885</name>
</gene>
<evidence type="ECO:0000313" key="2">
    <source>
        <dbReference type="EMBL" id="MPM30337.1"/>
    </source>
</evidence>
<dbReference type="Pfam" id="PF13183">
    <property type="entry name" value="Fer4_8"/>
    <property type="match status" value="1"/>
</dbReference>
<comment type="caution">
    <text evidence="2">The sequence shown here is derived from an EMBL/GenBank/DDBJ whole genome shotgun (WGS) entry which is preliminary data.</text>
</comment>
<accession>A0A644YPX4</accession>
<name>A0A644YPX4_9ZZZZ</name>